<accession>A0A382U5T8</accession>
<dbReference type="EMBL" id="UINC01141497">
    <property type="protein sequence ID" value="SVD29265.1"/>
    <property type="molecule type" value="Genomic_DNA"/>
</dbReference>
<reference evidence="1" key="1">
    <citation type="submission" date="2018-05" db="EMBL/GenBank/DDBJ databases">
        <authorList>
            <person name="Lanie J.A."/>
            <person name="Ng W.-L."/>
            <person name="Kazmierczak K.M."/>
            <person name="Andrzejewski T.M."/>
            <person name="Davidsen T.M."/>
            <person name="Wayne K.J."/>
            <person name="Tettelin H."/>
            <person name="Glass J.I."/>
            <person name="Rusch D."/>
            <person name="Podicherti R."/>
            <person name="Tsui H.-C.T."/>
            <person name="Winkler M.E."/>
        </authorList>
    </citation>
    <scope>NUCLEOTIDE SEQUENCE</scope>
</reference>
<dbReference type="AlphaFoldDB" id="A0A382U5T8"/>
<name>A0A382U5T8_9ZZZZ</name>
<proteinExistence type="predicted"/>
<organism evidence="1">
    <name type="scientific">marine metagenome</name>
    <dbReference type="NCBI Taxonomy" id="408172"/>
    <lineage>
        <taxon>unclassified sequences</taxon>
        <taxon>metagenomes</taxon>
        <taxon>ecological metagenomes</taxon>
    </lineage>
</organism>
<evidence type="ECO:0000313" key="1">
    <source>
        <dbReference type="EMBL" id="SVD29265.1"/>
    </source>
</evidence>
<gene>
    <name evidence="1" type="ORF">METZ01_LOCUS382119</name>
</gene>
<protein>
    <submittedName>
        <fullName evidence="1">Uncharacterized protein</fullName>
    </submittedName>
</protein>
<feature type="non-terminal residue" evidence="1">
    <location>
        <position position="1"/>
    </location>
</feature>
<sequence>LYLTMLHKLGVEAKSFAGSTETLSEV</sequence>